<dbReference type="Pfam" id="PF06097">
    <property type="entry name" value="DUF945"/>
    <property type="match status" value="2"/>
</dbReference>
<dbReference type="Proteomes" id="UP000226420">
    <property type="component" value="Unassembled WGS sequence"/>
</dbReference>
<dbReference type="EMBL" id="FOLW01000006">
    <property type="protein sequence ID" value="SFC95048.1"/>
    <property type="molecule type" value="Genomic_DNA"/>
</dbReference>
<sequence length="508" mass="55349">MKKSIVAVGVLVVLGGAWVGGSWYTGKVIQSEIEKSLVNAQKYIEQYAPEYKIKMNITDYQRGVFSSQVSYAFDVANGNGSDSVSIAQKISHGPFPLDHFSLSPKLAFSKTELIKQPSLDSFFDMAGGKSPLNVEVLASYDGSSEGKVVIEALTDKSDGTFKFSGLTLNVAGQVKDGETNFTMTSSPFDMTEHGSQVSYDMAKVAGTQNKSKEYTVDGSLGKLTIAKLGDEGEKEQIILNNLTVKSQGKAGKFDMNLGLINIALQNVTYTINDKPKMVMDSLTAVSNVQEDEKFINQVIDTTIGQLNLDGKNLGSGSMKVKLDRFDGGALQYLNKNSDQLAYLYMAGATSPQGESNLMMNNLMTFLDANPTISITPLTWKNDKGESQIDMALTLMRPASLEFSDMTQLLLNSVKQFNSSTKLSVPMLTEMTKLQYELSGGLSAEDSQTQATASVQQTIDMGIAQKMLSKKDDNTVTSYFNYADGMLDLNGQKMPAEQFINMFMMPGIE</sequence>
<gene>
    <name evidence="1" type="ORF">SAMN02745723_10618</name>
</gene>
<evidence type="ECO:0000313" key="2">
    <source>
        <dbReference type="Proteomes" id="UP000226420"/>
    </source>
</evidence>
<dbReference type="AlphaFoldDB" id="A0AAJ5BHG5"/>
<name>A0AAJ5BHG5_9GAMM</name>
<reference evidence="1 2" key="1">
    <citation type="submission" date="2016-10" db="EMBL/GenBank/DDBJ databases">
        <authorList>
            <person name="Varghese N."/>
            <person name="Submissions S."/>
        </authorList>
    </citation>
    <scope>NUCLEOTIDE SEQUENCE [LARGE SCALE GENOMIC DNA]</scope>
    <source>
        <strain evidence="1 2">DSM 5563</strain>
    </source>
</reference>
<comment type="caution">
    <text evidence="1">The sequence shown here is derived from an EMBL/GenBank/DDBJ whole genome shotgun (WGS) entry which is preliminary data.</text>
</comment>
<proteinExistence type="predicted"/>
<evidence type="ECO:0000313" key="1">
    <source>
        <dbReference type="EMBL" id="SFC95048.1"/>
    </source>
</evidence>
<organism evidence="1 2">
    <name type="scientific">Pragia fontium DSM 5563 = ATCC 49100</name>
    <dbReference type="NCBI Taxonomy" id="1122977"/>
    <lineage>
        <taxon>Bacteria</taxon>
        <taxon>Pseudomonadati</taxon>
        <taxon>Pseudomonadota</taxon>
        <taxon>Gammaproteobacteria</taxon>
        <taxon>Enterobacterales</taxon>
        <taxon>Budviciaceae</taxon>
        <taxon>Pragia</taxon>
    </lineage>
</organism>
<dbReference type="RefSeq" id="WP_074822870.1">
    <property type="nucleotide sequence ID" value="NZ_FOLW01000006.1"/>
</dbReference>
<dbReference type="InterPro" id="IPR010352">
    <property type="entry name" value="DUF945"/>
</dbReference>
<accession>A0AAJ5BHG5</accession>
<protein>
    <submittedName>
        <fullName evidence="1">Uncharacterized conserved protein YdgA, DUF945 family</fullName>
    </submittedName>
</protein>